<dbReference type="Proteomes" id="UP000676169">
    <property type="component" value="Chromosome"/>
</dbReference>
<name>A0A975IY25_9BACT</name>
<protein>
    <recommendedName>
        <fullName evidence="5">Molecular chaperone</fullName>
    </recommendedName>
</protein>
<evidence type="ECO:0000313" key="4">
    <source>
        <dbReference type="Proteomes" id="UP000676169"/>
    </source>
</evidence>
<keyword evidence="2" id="KW-0732">Signal</keyword>
<evidence type="ECO:0008006" key="5">
    <source>
        <dbReference type="Google" id="ProtNLM"/>
    </source>
</evidence>
<keyword evidence="4" id="KW-1185">Reference proteome</keyword>
<feature type="signal peptide" evidence="2">
    <location>
        <begin position="1"/>
        <end position="20"/>
    </location>
</feature>
<feature type="compositionally biased region" description="Polar residues" evidence="1">
    <location>
        <begin position="269"/>
        <end position="282"/>
    </location>
</feature>
<accession>A0A975IY25</accession>
<dbReference type="KEGG" id="lamb:KBB96_13000"/>
<sequence>MKSTLLHCMLLSLATGLVRAETAAVPAPADPAPSPARVTVAALGTMPKSVVKWGTDGQISYEMSEAQTLPPTGLHVKVVKNGKKEYVPFALTLNIPSVPAPFGAEGLVLYGPDAAKAEDQKKQPEAVMTIPTVKTADYQMIMMWRKEPKDDWKHPEYLPVDLAESVFPPGSVYFINFTQRSVRLVMPQTNQARPMAFKSGFVITPGKSAPTFNYKIDCLGKNNEILPICFTGIKVDAAARSVVTVYEGADGRPVAASFAVPAKPAPEKNSGSPATSMAVSTN</sequence>
<feature type="region of interest" description="Disordered" evidence="1">
    <location>
        <begin position="262"/>
        <end position="282"/>
    </location>
</feature>
<evidence type="ECO:0000256" key="2">
    <source>
        <dbReference type="SAM" id="SignalP"/>
    </source>
</evidence>
<organism evidence="3 4">
    <name type="scientific">Luteolibacter ambystomatis</name>
    <dbReference type="NCBI Taxonomy" id="2824561"/>
    <lineage>
        <taxon>Bacteria</taxon>
        <taxon>Pseudomonadati</taxon>
        <taxon>Verrucomicrobiota</taxon>
        <taxon>Verrucomicrobiia</taxon>
        <taxon>Verrucomicrobiales</taxon>
        <taxon>Verrucomicrobiaceae</taxon>
        <taxon>Luteolibacter</taxon>
    </lineage>
</organism>
<dbReference type="EMBL" id="CP073100">
    <property type="protein sequence ID" value="QUE49787.1"/>
    <property type="molecule type" value="Genomic_DNA"/>
</dbReference>
<evidence type="ECO:0000256" key="1">
    <source>
        <dbReference type="SAM" id="MobiDB-lite"/>
    </source>
</evidence>
<reference evidence="3" key="1">
    <citation type="submission" date="2021-04" db="EMBL/GenBank/DDBJ databases">
        <title>Luteolibacter sp. 32A isolated from the skin of an Anderson's salamander (Ambystoma andersonii).</title>
        <authorList>
            <person name="Spergser J."/>
            <person name="Busse H.-J."/>
        </authorList>
    </citation>
    <scope>NUCLEOTIDE SEQUENCE</scope>
    <source>
        <strain evidence="3">32A</strain>
    </source>
</reference>
<evidence type="ECO:0000313" key="3">
    <source>
        <dbReference type="EMBL" id="QUE49787.1"/>
    </source>
</evidence>
<dbReference type="AlphaFoldDB" id="A0A975IY25"/>
<feature type="chain" id="PRO_5037363494" description="Molecular chaperone" evidence="2">
    <location>
        <begin position="21"/>
        <end position="282"/>
    </location>
</feature>
<gene>
    <name evidence="3" type="ORF">KBB96_13000</name>
</gene>
<proteinExistence type="predicted"/>
<dbReference type="RefSeq" id="WP_211629876.1">
    <property type="nucleotide sequence ID" value="NZ_CP073100.1"/>
</dbReference>